<feature type="compositionally biased region" description="Polar residues" evidence="3">
    <location>
        <begin position="1127"/>
        <end position="1139"/>
    </location>
</feature>
<feature type="compositionally biased region" description="Basic and acidic residues" evidence="3">
    <location>
        <begin position="868"/>
        <end position="878"/>
    </location>
</feature>
<dbReference type="GO" id="GO:0004402">
    <property type="term" value="F:histone acetyltransferase activity"/>
    <property type="evidence" value="ECO:0007669"/>
    <property type="project" value="InterPro"/>
</dbReference>
<dbReference type="GeneID" id="16078766"/>
<feature type="compositionally biased region" description="Basic and acidic residues" evidence="3">
    <location>
        <begin position="1069"/>
        <end position="1079"/>
    </location>
</feature>
<feature type="region of interest" description="Disordered" evidence="3">
    <location>
        <begin position="300"/>
        <end position="386"/>
    </location>
</feature>
<dbReference type="PANTHER" id="PTHR13900:SF0">
    <property type="entry name" value="TRANSCRIPTION INITIATION FACTOR TFIID SUBUNIT 1"/>
    <property type="match status" value="1"/>
</dbReference>
<feature type="compositionally biased region" description="Low complexity" evidence="3">
    <location>
        <begin position="1444"/>
        <end position="1458"/>
    </location>
</feature>
<feature type="compositionally biased region" description="Low complexity" evidence="3">
    <location>
        <begin position="344"/>
        <end position="363"/>
    </location>
</feature>
<feature type="region of interest" description="Disordered" evidence="3">
    <location>
        <begin position="1045"/>
        <end position="1259"/>
    </location>
</feature>
<dbReference type="GO" id="GO:0005669">
    <property type="term" value="C:transcription factor TFIID complex"/>
    <property type="evidence" value="ECO:0007669"/>
    <property type="project" value="InterPro"/>
</dbReference>
<reference evidence="5" key="1">
    <citation type="submission" date="2009-08" db="EMBL/GenBank/DDBJ databases">
        <title>Annotation of Salpingoeca rosetta.</title>
        <authorList>
            <consortium name="The Broad Institute Genome Sequencing Platform"/>
            <person name="Russ C."/>
            <person name="Cuomo C."/>
            <person name="Burger G."/>
            <person name="Gray M.W."/>
            <person name="Holland P.W.H."/>
            <person name="King N."/>
            <person name="Lang F.B.F."/>
            <person name="Roger A.J."/>
            <person name="Ruiz-Trillo I."/>
            <person name="Young S.K."/>
            <person name="Zeng Q."/>
            <person name="Gargeya S."/>
            <person name="Alvarado L."/>
            <person name="Berlin A."/>
            <person name="Chapman S.B."/>
            <person name="Chen Z."/>
            <person name="Freedman E."/>
            <person name="Gellesch M."/>
            <person name="Goldberg J."/>
            <person name="Griggs A."/>
            <person name="Gujja S."/>
            <person name="Heilman E."/>
            <person name="Heiman D."/>
            <person name="Howarth C."/>
            <person name="Mehta T."/>
            <person name="Neiman D."/>
            <person name="Pearson M."/>
            <person name="Roberts A."/>
            <person name="Saif S."/>
            <person name="Shea T."/>
            <person name="Shenoy N."/>
            <person name="Sisk P."/>
            <person name="Stolte C."/>
            <person name="Sykes S."/>
            <person name="White J."/>
            <person name="Yandava C."/>
            <person name="Haas B."/>
            <person name="Nusbaum C."/>
            <person name="Birren B."/>
        </authorList>
    </citation>
    <scope>NUCLEOTIDE SEQUENCE [LARGE SCALE GENOMIC DNA]</scope>
    <source>
        <strain evidence="5">ATCC 50818</strain>
    </source>
</reference>
<dbReference type="STRING" id="946362.F2TX86"/>
<dbReference type="GO" id="GO:0016251">
    <property type="term" value="F:RNA polymerase II general transcription initiation factor activity"/>
    <property type="evidence" value="ECO:0007669"/>
    <property type="project" value="InterPro"/>
</dbReference>
<feature type="compositionally biased region" description="Basic and acidic residues" evidence="3">
    <location>
        <begin position="1111"/>
        <end position="1120"/>
    </location>
</feature>
<dbReference type="InterPro" id="IPR040240">
    <property type="entry name" value="TAF1"/>
</dbReference>
<dbReference type="eggNOG" id="KOG0008">
    <property type="taxonomic scope" value="Eukaryota"/>
</dbReference>
<evidence type="ECO:0000313" key="5">
    <source>
        <dbReference type="EMBL" id="EGD75995.1"/>
    </source>
</evidence>
<evidence type="ECO:0000256" key="3">
    <source>
        <dbReference type="SAM" id="MobiDB-lite"/>
    </source>
</evidence>
<feature type="compositionally biased region" description="Low complexity" evidence="3">
    <location>
        <begin position="239"/>
        <end position="255"/>
    </location>
</feature>
<feature type="region of interest" description="Disordered" evidence="3">
    <location>
        <begin position="1688"/>
        <end position="1814"/>
    </location>
</feature>
<sequence>MTVMMEATAQVADAAVASDVAARGGAAGVTKEGDGEPAQPHTSEDETLLKEVANLKASMSEADIEAERDLAHWFPAFWYGERLRLTELSGPPPKDLNEEEKRLHKQYRDYMAKERRGRDLYVKRQEDEAALFEKFKPRKRRGPRLPRFAAASREESKIVVIPTPQLLPPRVLRMRHGDSAAVPIITEPPAPKMEGPPLVCQVEWEHDIISESEDDEHDEHDERNGELRHGRSHGIKAQPSSSLDSALGSSPASSSEFTEDLGPEDSFLGDVPDETTRRQQLVETAAIVAQKRLNAIRMREEEERKKAEQARIARGKRRVRGRPRAAEQNKQADAKKKKNPPKSKPTAAAADSGGAAASSKSKSQPSNATRRHADPKASQRRFLVGGQSDATYTVDVTDCVQQDQHKPMDLPQRFSVLEPLNTAMATTRWEDEVLYDSEDDMDPEAELVHQKMLQQAHKIVLDMNDPHMVFDFAVSRPRRRVEYVLQQNKGRLRIPDWKLEEIAKAMAPKDTRFMTDDKFNLSNDRFYATKHENPYHWSNMMLDRPVTHANPALKLDERFFPTHLTQKDLRYFHRPTLRNIVENERSPLQNANLLEQNRKPKMQRATGTSPFDADDITAKTGRVVLAEYSEEHPFFIMRPGMCTVIRNFHRPGPTPYKPLPYGILIPIEKVDGSPFLGRMARGQTVQAFENNLFRAPAYAHHMRGTDFLVTRNPQTKELHVRYIGDIFVVGQLMPKMALPAPNSKAASDLQRKRLEAFVYRMFFKRTVRSRKRRHRQERPRVRMDAVKKAMPDQSDTNIRRVLKECAKFQRHGADNGSWEWKLDSLPTKYDLQAKITPEEVCAYESMLAAEQRLRDMGYKTALIAEAADEARKEPTRNEGDDDEDGDKESGGDGTGAVDEAKVAPWCLSQDFVDCVQSKCLLAIVGSADPTGTGGKLGMSYVRIAKKPSNARVHDPNAKKKSDDAVDLRKLPLELARKILIERYGMTDAELEGIPRWHVIGIVRRKATEEAKTSSVELDYARNSNSAVAMHRRKFESRCQAAFDGQNGSLASIEEVPSDDEGGDDEGGEGETRGEGDTDRSTTATASAAAAGKIGGSGGGADSTKQANQQQAKERYAKQMDEREDDTQSLVSESQASVVSARSVKGKRDEKKSKKAAKKAKKDKKKKKKKEKKREKKRQQQQQQQHHAKQGRSDGNNNAHEEKQARNNTITTSNNNNNNNNNSGDGDGSKSKNGGDSQGERRSPSPSPSQQQQQTGPKRKLKIYRATLKPEHRDKKGKVGPSDARANPEWFTIRVETVEDPRVISAYVLETRARLAEQQQHNRRYGVNAPVQNIEGSLAVSDTSTSAMALTGTKLRLNMSLMQQSSEAGTAKRGSSSGGGGAEQPAKRAKSRGGSTSSALRAQASADGASSVFGDTGGGGDNDDARSVSSRTSRTSKRSARSRKPATTAPAATAAAGTAVSDGDKETARGPLRVRLSLAGDSRADSEAASDATGTGPPSLRVQHKAAIRKLNETLKNILMRVMAKEEYAELVQLSRAKAVVPPGRGKSRRAAEAQAKHTLDDVLGRAAMLKFRSLTQFETAVREAIEAARVAGGPSVALVTTAEHMRKDVDDMITEDKNNPYELERQVVHLGLMRKQSKGGKMPPSAPPTPGIGTPLTTAPHSPASTIGGAATTTTTAAAAATATGLGKDASVGSGEGGATGTPLGSATGTTGASTTGVGSGALPPATPTTAQATPATPATAATTTGAPVQGPAQGAPATPVQSMPKLTFRLNQGSVVAPSSEEGSGSGAALLDDSLRMLEDVDDGSAGDGSKKA</sequence>
<feature type="compositionally biased region" description="Low complexity" evidence="3">
    <location>
        <begin position="1080"/>
        <end position="1091"/>
    </location>
</feature>
<feature type="compositionally biased region" description="Low complexity" evidence="3">
    <location>
        <begin position="1212"/>
        <end position="1223"/>
    </location>
</feature>
<dbReference type="PANTHER" id="PTHR13900">
    <property type="entry name" value="TRANSCRIPTION INITIATION FACTOR TFIID"/>
    <property type="match status" value="1"/>
</dbReference>
<feature type="compositionally biased region" description="Acidic residues" evidence="3">
    <location>
        <begin position="1055"/>
        <end position="1068"/>
    </location>
</feature>
<feature type="compositionally biased region" description="Basic residues" evidence="3">
    <location>
        <begin position="313"/>
        <end position="323"/>
    </location>
</feature>
<dbReference type="Pfam" id="PF12157">
    <property type="entry name" value="DUF3591"/>
    <property type="match status" value="1"/>
</dbReference>
<feature type="region of interest" description="Disordered" evidence="3">
    <location>
        <begin position="865"/>
        <end position="896"/>
    </location>
</feature>
<dbReference type="RefSeq" id="XP_004998170.1">
    <property type="nucleotide sequence ID" value="XM_004998113.1"/>
</dbReference>
<feature type="compositionally biased region" description="Basic residues" evidence="3">
    <location>
        <begin position="1152"/>
        <end position="1178"/>
    </location>
</feature>
<feature type="compositionally biased region" description="Basic and acidic residues" evidence="3">
    <location>
        <begin position="300"/>
        <end position="311"/>
    </location>
</feature>
<accession>F2TX86</accession>
<evidence type="ECO:0000256" key="2">
    <source>
        <dbReference type="ARBA" id="ARBA00023242"/>
    </source>
</evidence>
<evidence type="ECO:0000256" key="1">
    <source>
        <dbReference type="ARBA" id="ARBA00004123"/>
    </source>
</evidence>
<organism evidence="6">
    <name type="scientific">Salpingoeca rosetta (strain ATCC 50818 / BSB-021)</name>
    <dbReference type="NCBI Taxonomy" id="946362"/>
    <lineage>
        <taxon>Eukaryota</taxon>
        <taxon>Choanoflagellata</taxon>
        <taxon>Craspedida</taxon>
        <taxon>Salpingoecidae</taxon>
        <taxon>Salpingoeca</taxon>
    </lineage>
</organism>
<feature type="domain" description="Transcription initiation factor TFIID subunit 1 histone acetyltransferase" evidence="4">
    <location>
        <begin position="519"/>
        <end position="998"/>
    </location>
</feature>
<protein>
    <recommendedName>
        <fullName evidence="4">Transcription initiation factor TFIID subunit 1 histone acetyltransferase domain-containing protein</fullName>
    </recommendedName>
</protein>
<feature type="compositionally biased region" description="Basic residues" evidence="3">
    <location>
        <begin position="1433"/>
        <end position="1443"/>
    </location>
</feature>
<gene>
    <name evidence="5" type="ORF">PTSG_00702</name>
</gene>
<dbReference type="InterPro" id="IPR022591">
    <property type="entry name" value="TAF1_HAT_dom"/>
</dbReference>
<feature type="region of interest" description="Disordered" evidence="3">
    <location>
        <begin position="1634"/>
        <end position="1669"/>
    </location>
</feature>
<feature type="region of interest" description="Disordered" evidence="3">
    <location>
        <begin position="22"/>
        <end position="44"/>
    </location>
</feature>
<comment type="subcellular location">
    <subcellularLocation>
        <location evidence="1">Nucleus</location>
    </subcellularLocation>
</comment>
<keyword evidence="2" id="KW-0539">Nucleus</keyword>
<evidence type="ECO:0000313" key="6">
    <source>
        <dbReference type="Proteomes" id="UP000007799"/>
    </source>
</evidence>
<feature type="compositionally biased region" description="Low complexity" evidence="3">
    <location>
        <begin position="1701"/>
        <end position="1762"/>
    </location>
</feature>
<feature type="compositionally biased region" description="Basic and acidic residues" evidence="3">
    <location>
        <begin position="220"/>
        <end position="229"/>
    </location>
</feature>
<feature type="region of interest" description="Disordered" evidence="3">
    <location>
        <begin position="1362"/>
        <end position="1498"/>
    </location>
</feature>
<feature type="compositionally biased region" description="Basic and acidic residues" evidence="3">
    <location>
        <begin position="324"/>
        <end position="334"/>
    </location>
</feature>
<name>F2TX86_SALR5</name>
<feature type="compositionally biased region" description="Low complexity" evidence="3">
    <location>
        <begin position="1774"/>
        <end position="1790"/>
    </location>
</feature>
<dbReference type="KEGG" id="sre:PTSG_00702"/>
<proteinExistence type="predicted"/>
<feature type="compositionally biased region" description="Low complexity" evidence="3">
    <location>
        <begin position="1651"/>
        <end position="1660"/>
    </location>
</feature>
<dbReference type="InParanoid" id="F2TX86"/>
<dbReference type="EMBL" id="GL832956">
    <property type="protein sequence ID" value="EGD75995.1"/>
    <property type="molecule type" value="Genomic_DNA"/>
</dbReference>
<dbReference type="Proteomes" id="UP000007799">
    <property type="component" value="Unassembled WGS sequence"/>
</dbReference>
<feature type="region of interest" description="Disordered" evidence="3">
    <location>
        <begin position="211"/>
        <end position="278"/>
    </location>
</feature>
<keyword evidence="6" id="KW-1185">Reference proteome</keyword>
<dbReference type="GO" id="GO:0017025">
    <property type="term" value="F:TBP-class protein binding"/>
    <property type="evidence" value="ECO:0007669"/>
    <property type="project" value="InterPro"/>
</dbReference>
<dbReference type="OrthoDB" id="5752at2759"/>
<evidence type="ECO:0000259" key="4">
    <source>
        <dbReference type="Pfam" id="PF12157"/>
    </source>
</evidence>
<dbReference type="GO" id="GO:0051123">
    <property type="term" value="P:RNA polymerase II preinitiation complex assembly"/>
    <property type="evidence" value="ECO:0007669"/>
    <property type="project" value="TreeGrafter"/>
</dbReference>